<dbReference type="RefSeq" id="WP_050375650.1">
    <property type="nucleotide sequence ID" value="NZ_KQ257835.1"/>
</dbReference>
<gene>
    <name evidence="2" type="ORF">IQ63_43950</name>
</gene>
<protein>
    <submittedName>
        <fullName evidence="2">Uncharacterized protein</fullName>
    </submittedName>
</protein>
<evidence type="ECO:0000313" key="2">
    <source>
        <dbReference type="EMBL" id="KND23699.1"/>
    </source>
</evidence>
<reference evidence="3" key="1">
    <citation type="submission" date="2014-07" db="EMBL/GenBank/DDBJ databases">
        <title>Genome sequencing of plant-pathogenic Streptomyces species.</title>
        <authorList>
            <person name="Harrison J."/>
            <person name="Sapp M."/>
            <person name="Thwaites R."/>
            <person name="Studholme D.J."/>
        </authorList>
    </citation>
    <scope>NUCLEOTIDE SEQUENCE [LARGE SCALE GENOMIC DNA]</scope>
    <source>
        <strain evidence="3">NCPPB 4445</strain>
    </source>
</reference>
<dbReference type="EMBL" id="JPPY01000258">
    <property type="protein sequence ID" value="KND23699.1"/>
    <property type="molecule type" value="Genomic_DNA"/>
</dbReference>
<evidence type="ECO:0000313" key="3">
    <source>
        <dbReference type="Proteomes" id="UP000037151"/>
    </source>
</evidence>
<accession>A0A0L0JE10</accession>
<dbReference type="Proteomes" id="UP000037151">
    <property type="component" value="Unassembled WGS sequence"/>
</dbReference>
<sequence>MVLAAAWGDGHTGQIAARPQGLGGAVGRVRVDLGDRLARFRIRPPSYEAEAAPPLQASAASRTRPLKYPLPSGPKPTQPSEAHWKGRPHGVRWVSGNAVPVKRVAVRALAPPLDQRPCRKMPIALRGSTET</sequence>
<feature type="compositionally biased region" description="Low complexity" evidence="1">
    <location>
        <begin position="49"/>
        <end position="61"/>
    </location>
</feature>
<feature type="region of interest" description="Disordered" evidence="1">
    <location>
        <begin position="49"/>
        <end position="89"/>
    </location>
</feature>
<evidence type="ECO:0000256" key="1">
    <source>
        <dbReference type="SAM" id="MobiDB-lite"/>
    </source>
</evidence>
<comment type="caution">
    <text evidence="2">The sequence shown here is derived from an EMBL/GenBank/DDBJ whole genome shotgun (WGS) entry which is preliminary data.</text>
</comment>
<dbReference type="AlphaFoldDB" id="A0A0L0JE10"/>
<proteinExistence type="predicted"/>
<organism evidence="2 3">
    <name type="scientific">Streptomyces acidiscabies</name>
    <dbReference type="NCBI Taxonomy" id="42234"/>
    <lineage>
        <taxon>Bacteria</taxon>
        <taxon>Bacillati</taxon>
        <taxon>Actinomycetota</taxon>
        <taxon>Actinomycetes</taxon>
        <taxon>Kitasatosporales</taxon>
        <taxon>Streptomycetaceae</taxon>
        <taxon>Streptomyces</taxon>
    </lineage>
</organism>
<name>A0A0L0JE10_9ACTN</name>